<name>A0A507AS30_9PEZI</name>
<reference evidence="2 3" key="1">
    <citation type="submission" date="2019-06" db="EMBL/GenBank/DDBJ databases">
        <title>Draft genome sequence of the filamentous fungus Phialemoniopsis curvata isolated from diesel fuel.</title>
        <authorList>
            <person name="Varaljay V.A."/>
            <person name="Lyon W.J."/>
            <person name="Crouch A.L."/>
            <person name="Drake C.E."/>
            <person name="Hollomon J.M."/>
            <person name="Nadeau L.J."/>
            <person name="Nunn H.S."/>
            <person name="Stevenson B.S."/>
            <person name="Bojanowski C.L."/>
            <person name="Crookes-Goodson W.J."/>
        </authorList>
    </citation>
    <scope>NUCLEOTIDE SEQUENCE [LARGE SCALE GENOMIC DNA]</scope>
    <source>
        <strain evidence="2 3">D216</strain>
    </source>
</reference>
<dbReference type="STRING" id="1093900.A0A507AS30"/>
<dbReference type="Pfam" id="PF01425">
    <property type="entry name" value="Amidase"/>
    <property type="match status" value="1"/>
</dbReference>
<dbReference type="AlphaFoldDB" id="A0A507AS30"/>
<evidence type="ECO:0000313" key="2">
    <source>
        <dbReference type="EMBL" id="TPX12802.1"/>
    </source>
</evidence>
<dbReference type="GO" id="GO:0003824">
    <property type="term" value="F:catalytic activity"/>
    <property type="evidence" value="ECO:0007669"/>
    <property type="project" value="InterPro"/>
</dbReference>
<dbReference type="GeneID" id="41974129"/>
<evidence type="ECO:0000259" key="1">
    <source>
        <dbReference type="Pfam" id="PF01425"/>
    </source>
</evidence>
<gene>
    <name evidence="2" type="ORF">E0L32_006682</name>
</gene>
<dbReference type="InterPro" id="IPR023631">
    <property type="entry name" value="Amidase_dom"/>
</dbReference>
<sequence length="536" mass="57211">MSIVRVDTEAPQVAVQDVQDIAAKSGLKLSDQMATDYVTLVSGLEAVIASLPDDSCVIPIPDLAKYPRSDIHFPTDNDLGGWAAKVTAKCTVPTSNLLGGRTIALKDNIALAGVPCMNGTSMVEWTPKVDATVATRVMDAGGIIVGKAACENACFEGLSATAITGNVHNPWAHGYSAGGSSSGSGRLVGAGLVDMSIGCDQAGSIRIPSASCGIVGLKPTWGMVPYTGIINLDAALDHAGPMTRTVRDCALLLEAIAGPDSWDDRQALLDLDDRRLKFVERVDGIVSKPQSEMLSGIKIGVLQEGFQIDGQDENIVKCVQAAVDKFKALGAEVAPVSIPEHKLAPLVWMSSIGLSCGRQALLGGMEGRKQLYMTDRLALIGSRLTQQQFDALGPGAASLYLNHLWLSEKHGLVHQGKCMNLQKFISDAYDKALKQFDVLVMPTLPHPAPKLPEHRYEEGLLKFTMRTTGMIANTSPFDNSGHPAISIPVGFVPAREDANVRLPAGMQLVGRKYEDVDCLKVAAAWEKAYDWKILQS</sequence>
<evidence type="ECO:0000313" key="3">
    <source>
        <dbReference type="Proteomes" id="UP000319257"/>
    </source>
</evidence>
<feature type="domain" description="Amidase" evidence="1">
    <location>
        <begin position="82"/>
        <end position="519"/>
    </location>
</feature>
<organism evidence="2 3">
    <name type="scientific">Thyridium curvatum</name>
    <dbReference type="NCBI Taxonomy" id="1093900"/>
    <lineage>
        <taxon>Eukaryota</taxon>
        <taxon>Fungi</taxon>
        <taxon>Dikarya</taxon>
        <taxon>Ascomycota</taxon>
        <taxon>Pezizomycotina</taxon>
        <taxon>Sordariomycetes</taxon>
        <taxon>Sordariomycetidae</taxon>
        <taxon>Thyridiales</taxon>
        <taxon>Thyridiaceae</taxon>
        <taxon>Thyridium</taxon>
    </lineage>
</organism>
<protein>
    <recommendedName>
        <fullName evidence="1">Amidase domain-containing protein</fullName>
    </recommendedName>
</protein>
<keyword evidence="3" id="KW-1185">Reference proteome</keyword>
<dbReference type="InParanoid" id="A0A507AS30"/>
<dbReference type="EMBL" id="SKBQ01000039">
    <property type="protein sequence ID" value="TPX12802.1"/>
    <property type="molecule type" value="Genomic_DNA"/>
</dbReference>
<proteinExistence type="predicted"/>
<dbReference type="SUPFAM" id="SSF75304">
    <property type="entry name" value="Amidase signature (AS) enzymes"/>
    <property type="match status" value="1"/>
</dbReference>
<comment type="caution">
    <text evidence="2">The sequence shown here is derived from an EMBL/GenBank/DDBJ whole genome shotgun (WGS) entry which is preliminary data.</text>
</comment>
<dbReference type="Proteomes" id="UP000319257">
    <property type="component" value="Unassembled WGS sequence"/>
</dbReference>
<dbReference type="PANTHER" id="PTHR11895">
    <property type="entry name" value="TRANSAMIDASE"/>
    <property type="match status" value="1"/>
</dbReference>
<dbReference type="RefSeq" id="XP_030994513.1">
    <property type="nucleotide sequence ID" value="XM_031141341.1"/>
</dbReference>
<dbReference type="Gene3D" id="3.90.1300.10">
    <property type="entry name" value="Amidase signature (AS) domain"/>
    <property type="match status" value="1"/>
</dbReference>
<dbReference type="InterPro" id="IPR036928">
    <property type="entry name" value="AS_sf"/>
</dbReference>
<dbReference type="PANTHER" id="PTHR11895:SF170">
    <property type="entry name" value="AMIDASE"/>
    <property type="match status" value="1"/>
</dbReference>
<dbReference type="InterPro" id="IPR000120">
    <property type="entry name" value="Amidase"/>
</dbReference>
<accession>A0A507AS30</accession>
<dbReference type="OrthoDB" id="1879366at2759"/>